<dbReference type="InterPro" id="IPR053053">
    <property type="entry name" value="WD_repeat_protein"/>
</dbReference>
<dbReference type="InterPro" id="IPR036322">
    <property type="entry name" value="WD40_repeat_dom_sf"/>
</dbReference>
<dbReference type="Gene3D" id="2.130.10.10">
    <property type="entry name" value="YVTN repeat-like/Quinoprotein amine dehydrogenase"/>
    <property type="match status" value="1"/>
</dbReference>
<dbReference type="PROSITE" id="PS50082">
    <property type="entry name" value="WD_REPEATS_2"/>
    <property type="match status" value="1"/>
</dbReference>
<gene>
    <name evidence="4 5" type="primary">LOC111130018</name>
</gene>
<evidence type="ECO:0000313" key="3">
    <source>
        <dbReference type="Proteomes" id="UP000694844"/>
    </source>
</evidence>
<reference evidence="4 5" key="1">
    <citation type="submission" date="2025-04" db="UniProtKB">
        <authorList>
            <consortium name="RefSeq"/>
        </authorList>
    </citation>
    <scope>IDENTIFICATION</scope>
    <source>
        <tissue evidence="4 5">Whole sample</tissue>
    </source>
</reference>
<evidence type="ECO:0000313" key="4">
    <source>
        <dbReference type="RefSeq" id="XP_022332325.1"/>
    </source>
</evidence>
<dbReference type="KEGG" id="cvn:111130018"/>
<dbReference type="RefSeq" id="XP_022332325.1">
    <property type="nucleotide sequence ID" value="XM_022476617.1"/>
</dbReference>
<feature type="repeat" description="WD" evidence="1">
    <location>
        <begin position="214"/>
        <end position="249"/>
    </location>
</feature>
<proteinExistence type="predicted"/>
<accession>A0A8B8DZA8</accession>
<dbReference type="PANTHER" id="PTHR44566">
    <property type="entry name" value="TRANSDUCIN/WD40 REPEAT-LIKE SUPERFAMILY PROTEIN"/>
    <property type="match status" value="1"/>
</dbReference>
<keyword evidence="3" id="KW-1185">Reference proteome</keyword>
<dbReference type="InterPro" id="IPR015943">
    <property type="entry name" value="WD40/YVTN_repeat-like_dom_sf"/>
</dbReference>
<dbReference type="SUPFAM" id="SSF50978">
    <property type="entry name" value="WD40 repeat-like"/>
    <property type="match status" value="1"/>
</dbReference>
<dbReference type="AlphaFoldDB" id="A0A8B8DZA8"/>
<organism evidence="3 5">
    <name type="scientific">Crassostrea virginica</name>
    <name type="common">Eastern oyster</name>
    <dbReference type="NCBI Taxonomy" id="6565"/>
    <lineage>
        <taxon>Eukaryota</taxon>
        <taxon>Metazoa</taxon>
        <taxon>Spiralia</taxon>
        <taxon>Lophotrochozoa</taxon>
        <taxon>Mollusca</taxon>
        <taxon>Bivalvia</taxon>
        <taxon>Autobranchia</taxon>
        <taxon>Pteriomorphia</taxon>
        <taxon>Ostreida</taxon>
        <taxon>Ostreoidea</taxon>
        <taxon>Ostreidae</taxon>
        <taxon>Crassostrea</taxon>
    </lineage>
</organism>
<sequence length="518" mass="59185">MSNSMDLLKNYSDESESDDAEQSVMNECLTDSGLNNSISKTESQSTVNFFGLNDEPEEENYEIPSKRSKQYKMVSNDSEMQVEVPDSEFWRNFIPPENVQDSSKQVERDAEVKVHHSQKYRGKRQRTQECQQYPHYQEYYQKRERNDNNGRSTPAFHHDGRKSTGEPYCSAQNNSMSCESQTQRQLFYVHSKISPHLTKCNTHNKCPQRIERELEDNKQTVNRVMWNYPPYCHLFLSASMDGSIRIWNIWTQLAPCVKHLSVHKRAVKDAVWSRDGRHILSCSFDKTAKWIDVEKGIVVSSFGQSSFITSCKLHPNDPHLSITGGHNVINCWDSRSPSSPCRVYTYKNSIGQIQDVLFNRDGDVFFSTGNEISRDSSDRNIMAWDFRSTSVLSNQIYQERYSCTRLKLHPTSGHFLAQSHGNYIAIFSVNKPFKMNKAKRLEGHKLSGYSVGFDISPDGSLVLSGDSSGQVFCYDFQTGRIINKIQTGLDIAMDVSFNPVLPSAAVICGWNGKIQVLN</sequence>
<feature type="region of interest" description="Disordered" evidence="2">
    <location>
        <begin position="1"/>
        <end position="26"/>
    </location>
</feature>
<dbReference type="GeneID" id="111130018"/>
<dbReference type="OrthoDB" id="256303at2759"/>
<dbReference type="PANTHER" id="PTHR44566:SF1">
    <property type="entry name" value="WD REPEAT-CONTAINING PROTEIN 25"/>
    <property type="match status" value="1"/>
</dbReference>
<dbReference type="SMART" id="SM00320">
    <property type="entry name" value="WD40"/>
    <property type="match status" value="7"/>
</dbReference>
<dbReference type="Pfam" id="PF00400">
    <property type="entry name" value="WD40"/>
    <property type="match status" value="4"/>
</dbReference>
<dbReference type="RefSeq" id="XP_022332326.1">
    <property type="nucleotide sequence ID" value="XM_022476618.1"/>
</dbReference>
<dbReference type="Proteomes" id="UP000694844">
    <property type="component" value="Chromosome 4"/>
</dbReference>
<evidence type="ECO:0000256" key="1">
    <source>
        <dbReference type="PROSITE-ProRule" id="PRU00221"/>
    </source>
</evidence>
<evidence type="ECO:0000256" key="2">
    <source>
        <dbReference type="SAM" id="MobiDB-lite"/>
    </source>
</evidence>
<feature type="compositionally biased region" description="Basic residues" evidence="2">
    <location>
        <begin position="115"/>
        <end position="125"/>
    </location>
</feature>
<name>A0A8B8DZA8_CRAVI</name>
<protein>
    <submittedName>
        <fullName evidence="4 5">WD repeat-containing protein 25-like</fullName>
    </submittedName>
</protein>
<evidence type="ECO:0000313" key="5">
    <source>
        <dbReference type="RefSeq" id="XP_022332326.1"/>
    </source>
</evidence>
<feature type="region of interest" description="Disordered" evidence="2">
    <location>
        <begin position="93"/>
        <end position="168"/>
    </location>
</feature>
<feature type="compositionally biased region" description="Basic and acidic residues" evidence="2">
    <location>
        <begin position="104"/>
        <end position="114"/>
    </location>
</feature>
<dbReference type="InterPro" id="IPR001680">
    <property type="entry name" value="WD40_rpt"/>
</dbReference>
<keyword evidence="1" id="KW-0853">WD repeat</keyword>